<evidence type="ECO:0000313" key="5">
    <source>
        <dbReference type="Proteomes" id="UP000594638"/>
    </source>
</evidence>
<evidence type="ECO:0000256" key="2">
    <source>
        <dbReference type="PROSITE-ProRule" id="PRU00235"/>
    </source>
</evidence>
<name>A0A8S0U245_OLEEU</name>
<evidence type="ECO:0000313" key="4">
    <source>
        <dbReference type="EMBL" id="CAA3012969.1"/>
    </source>
</evidence>
<organism evidence="4 5">
    <name type="scientific">Olea europaea subsp. europaea</name>
    <dbReference type="NCBI Taxonomy" id="158383"/>
    <lineage>
        <taxon>Eukaryota</taxon>
        <taxon>Viridiplantae</taxon>
        <taxon>Streptophyta</taxon>
        <taxon>Embryophyta</taxon>
        <taxon>Tracheophyta</taxon>
        <taxon>Spermatophyta</taxon>
        <taxon>Magnoliopsida</taxon>
        <taxon>eudicotyledons</taxon>
        <taxon>Gunneridae</taxon>
        <taxon>Pentapetalae</taxon>
        <taxon>asterids</taxon>
        <taxon>lamiids</taxon>
        <taxon>Lamiales</taxon>
        <taxon>Oleaceae</taxon>
        <taxon>Oleeae</taxon>
        <taxon>Olea</taxon>
    </lineage>
</organism>
<dbReference type="PROSITE" id="PS00626">
    <property type="entry name" value="RCC1_2"/>
    <property type="match status" value="2"/>
</dbReference>
<keyword evidence="1" id="KW-0677">Repeat</keyword>
<feature type="region of interest" description="Disordered" evidence="3">
    <location>
        <begin position="92"/>
        <end position="122"/>
    </location>
</feature>
<dbReference type="InterPro" id="IPR009091">
    <property type="entry name" value="RCC1/BLIP-II"/>
</dbReference>
<keyword evidence="5" id="KW-1185">Reference proteome</keyword>
<protein>
    <submittedName>
        <fullName evidence="4">Uncharacterized protein</fullName>
    </submittedName>
</protein>
<feature type="repeat" description="RCC1" evidence="2">
    <location>
        <begin position="10"/>
        <end position="62"/>
    </location>
</feature>
<dbReference type="Proteomes" id="UP000594638">
    <property type="component" value="Unassembled WGS sequence"/>
</dbReference>
<sequence>MVGSPSIASGKLFTWGSADDQGQSYLTSGKHEETPEPYPLPTNDPILKAAAGWAHCVSVTGKGEVYTWGWKECVPSGKVTCSWTGMKTLEKKRSAKQNSTLTEPGIPRSQGPKSSVGSLSCSDDKNVEDEIIKRRKVSTRQEFEISMPADETLSAPPCLVILDPQVKITSVAAGGRRTLAFKDKPDVAHQESASAAAQSIGNYIKVISCGGRHSAMITDAGVLITFGWSLYGQCGQGNREDMLRPTSVSSLSGTQIEAVAAGLWHTICICMDGRVYAFGGNQFGQLGLGTNAEQCEFIPKLLDASVLDNENAKVGARHSVECQSCEPQLDISLDGRIMVFFSLNVQADDGKVYSWGWNKYGQLGLGDTTDRNIPSQVSVDKFVPKNITCGWWRTLSLCETVS</sequence>
<evidence type="ECO:0000256" key="3">
    <source>
        <dbReference type="SAM" id="MobiDB-lite"/>
    </source>
</evidence>
<dbReference type="Pfam" id="PF00415">
    <property type="entry name" value="RCC1"/>
    <property type="match status" value="3"/>
</dbReference>
<feature type="repeat" description="RCC1" evidence="2">
    <location>
        <begin position="221"/>
        <end position="272"/>
    </location>
</feature>
<dbReference type="PANTHER" id="PTHR22870:SF382">
    <property type="entry name" value="REGULATOR OF CHROMOSOME CONDENSATION (RCC1) FAMILY PROTEIN"/>
    <property type="match status" value="1"/>
</dbReference>
<feature type="repeat" description="RCC1" evidence="2">
    <location>
        <begin position="350"/>
        <end position="400"/>
    </location>
</feature>
<dbReference type="InterPro" id="IPR051210">
    <property type="entry name" value="Ub_ligase/GEF_domain"/>
</dbReference>
<dbReference type="AlphaFoldDB" id="A0A8S0U245"/>
<dbReference type="Gramene" id="OE9A090881T1">
    <property type="protein sequence ID" value="OE9A090881C1"/>
    <property type="gene ID" value="OE9A090881"/>
</dbReference>
<dbReference type="PRINTS" id="PR00633">
    <property type="entry name" value="RCCNDNSATION"/>
</dbReference>
<gene>
    <name evidence="4" type="ORF">OLEA9_A090881</name>
</gene>
<dbReference type="SUPFAM" id="SSF50985">
    <property type="entry name" value="RCC1/BLIP-II"/>
    <property type="match status" value="1"/>
</dbReference>
<dbReference type="OrthoDB" id="5370059at2759"/>
<accession>A0A8S0U245</accession>
<dbReference type="InterPro" id="IPR000408">
    <property type="entry name" value="Reg_chr_condens"/>
</dbReference>
<reference evidence="4 5" key="1">
    <citation type="submission" date="2019-12" db="EMBL/GenBank/DDBJ databases">
        <authorList>
            <person name="Alioto T."/>
            <person name="Alioto T."/>
            <person name="Gomez Garrido J."/>
        </authorList>
    </citation>
    <scope>NUCLEOTIDE SEQUENCE [LARGE SCALE GENOMIC DNA]</scope>
</reference>
<feature type="repeat" description="RCC1" evidence="2">
    <location>
        <begin position="273"/>
        <end position="325"/>
    </location>
</feature>
<dbReference type="EMBL" id="CACTIH010007418">
    <property type="protein sequence ID" value="CAA3012969.1"/>
    <property type="molecule type" value="Genomic_DNA"/>
</dbReference>
<dbReference type="PROSITE" id="PS50012">
    <property type="entry name" value="RCC1_3"/>
    <property type="match status" value="4"/>
</dbReference>
<feature type="compositionally biased region" description="Polar residues" evidence="3">
    <location>
        <begin position="111"/>
        <end position="121"/>
    </location>
</feature>
<dbReference type="PANTHER" id="PTHR22870">
    <property type="entry name" value="REGULATOR OF CHROMOSOME CONDENSATION"/>
    <property type="match status" value="1"/>
</dbReference>
<comment type="caution">
    <text evidence="4">The sequence shown here is derived from an EMBL/GenBank/DDBJ whole genome shotgun (WGS) entry which is preliminary data.</text>
</comment>
<dbReference type="Gene3D" id="2.130.10.30">
    <property type="entry name" value="Regulator of chromosome condensation 1/beta-lactamase-inhibitor protein II"/>
    <property type="match status" value="3"/>
</dbReference>
<proteinExistence type="predicted"/>
<evidence type="ECO:0000256" key="1">
    <source>
        <dbReference type="ARBA" id="ARBA00022737"/>
    </source>
</evidence>